<comment type="similarity">
    <text evidence="1">Belongs to the PP2C family.</text>
</comment>
<dbReference type="PANTHER" id="PTHR12320:SF1">
    <property type="entry name" value="PROTEIN PHOSPHATASE PTC7 HOMOLOG"/>
    <property type="match status" value="1"/>
</dbReference>
<evidence type="ECO:0000259" key="3">
    <source>
        <dbReference type="PROSITE" id="PS51746"/>
    </source>
</evidence>
<dbReference type="Gene3D" id="3.60.40.10">
    <property type="entry name" value="PPM-type phosphatase domain"/>
    <property type="match status" value="1"/>
</dbReference>
<dbReference type="AlphaFoldDB" id="A0A5K1JZW7"/>
<dbReference type="InterPro" id="IPR036457">
    <property type="entry name" value="PPM-type-like_dom_sf"/>
</dbReference>
<dbReference type="SUPFAM" id="SSF81606">
    <property type="entry name" value="PP2C-like"/>
    <property type="match status" value="1"/>
</dbReference>
<evidence type="ECO:0000256" key="2">
    <source>
        <dbReference type="SAM" id="MobiDB-lite"/>
    </source>
</evidence>
<keyword evidence="1" id="KW-0378">Hydrolase</keyword>
<dbReference type="InterPro" id="IPR039123">
    <property type="entry name" value="PPTC7"/>
</dbReference>
<organism evidence="4">
    <name type="scientific">Ganoderma boninense</name>
    <dbReference type="NCBI Taxonomy" id="34458"/>
    <lineage>
        <taxon>Eukaryota</taxon>
        <taxon>Fungi</taxon>
        <taxon>Dikarya</taxon>
        <taxon>Basidiomycota</taxon>
        <taxon>Agaricomycotina</taxon>
        <taxon>Agaricomycetes</taxon>
        <taxon>Polyporales</taxon>
        <taxon>Polyporaceae</taxon>
        <taxon>Ganoderma</taxon>
    </lineage>
</organism>
<dbReference type="InterPro" id="IPR001932">
    <property type="entry name" value="PPM-type_phosphatase-like_dom"/>
</dbReference>
<gene>
    <name evidence="4" type="primary">Q1HA66</name>
</gene>
<evidence type="ECO:0000313" key="4">
    <source>
        <dbReference type="EMBL" id="VWO98620.1"/>
    </source>
</evidence>
<comment type="catalytic activity">
    <reaction evidence="1">
        <text>O-phospho-L-seryl-[protein] + H2O = L-seryl-[protein] + phosphate</text>
        <dbReference type="Rhea" id="RHEA:20629"/>
        <dbReference type="Rhea" id="RHEA-COMP:9863"/>
        <dbReference type="Rhea" id="RHEA-COMP:11604"/>
        <dbReference type="ChEBI" id="CHEBI:15377"/>
        <dbReference type="ChEBI" id="CHEBI:29999"/>
        <dbReference type="ChEBI" id="CHEBI:43474"/>
        <dbReference type="ChEBI" id="CHEBI:83421"/>
        <dbReference type="EC" id="3.1.3.16"/>
    </reaction>
</comment>
<accession>A0A5K1JZW7</accession>
<dbReference type="EMBL" id="LR727065">
    <property type="protein sequence ID" value="VWO98620.1"/>
    <property type="molecule type" value="Genomic_DNA"/>
</dbReference>
<keyword evidence="1" id="KW-0479">Metal-binding</keyword>
<dbReference type="GO" id="GO:0004722">
    <property type="term" value="F:protein serine/threonine phosphatase activity"/>
    <property type="evidence" value="ECO:0007669"/>
    <property type="project" value="UniProtKB-EC"/>
</dbReference>
<keyword evidence="1" id="KW-0904">Protein phosphatase</keyword>
<comment type="cofactor">
    <cofactor evidence="1">
        <name>Mg(2+)</name>
        <dbReference type="ChEBI" id="CHEBI:18420"/>
    </cofactor>
</comment>
<proteinExistence type="inferred from homology"/>
<dbReference type="PANTHER" id="PTHR12320">
    <property type="entry name" value="PROTEIN PHOSPHATASE 2C"/>
    <property type="match status" value="1"/>
</dbReference>
<dbReference type="PROSITE" id="PS51746">
    <property type="entry name" value="PPM_2"/>
    <property type="match status" value="1"/>
</dbReference>
<dbReference type="EC" id="3.1.3.16" evidence="1"/>
<dbReference type="GO" id="GO:0046872">
    <property type="term" value="F:metal ion binding"/>
    <property type="evidence" value="ECO:0007669"/>
    <property type="project" value="UniProtKB-UniRule"/>
</dbReference>
<sequence>MTLSFIAKHPLARTFTRTISKCSSHRQHARYFSPSAPSSSSSLPRPYRFHVGASWAGKPHDPRAPRVKSNPFTPDSPVGRWRDATLARPNAGAGKHIGEDFFYIQDGYLVVPSIYDVLTRLGDMLPDADRLLLLQGISFGVADGVGGWTESGIDPSLFSQALMFHAHRYSKVAWPGEPEVDPMQEYEEREQVEGWELSPVECLESAYGGVLRERNVLAVRRAYSRSTRQMGFCAQQSVGASLGDSGFLVIRGSQVIYQQRAQTHFFNCPKQLSKLPTSQKRFSRAVVDHPSDADLCEIKLRHGDLILTYTDGLSDNVFPSEMVAICSLVARQFQFGRRTLTPSGETEIEGSVEDQEVQAMAERIVDYARICMANTKRVSPFERAAAREGMYFRGGKVDDVTVIAAMVQEAI</sequence>
<name>A0A5K1JZW7_9APHY</name>
<reference evidence="4" key="1">
    <citation type="submission" date="2019-10" db="EMBL/GenBank/DDBJ databases">
        <authorList>
            <person name="Nor Muhammad N."/>
        </authorList>
    </citation>
    <scope>NUCLEOTIDE SEQUENCE</scope>
</reference>
<keyword evidence="1" id="KW-0464">Manganese</keyword>
<keyword evidence="1" id="KW-0460">Magnesium</keyword>
<feature type="domain" description="PPM-type phosphatase" evidence="3">
    <location>
        <begin position="114"/>
        <end position="407"/>
    </location>
</feature>
<protein>
    <recommendedName>
        <fullName evidence="1">Protein phosphatase</fullName>
        <ecNumber evidence="1">3.1.3.16</ecNumber>
    </recommendedName>
</protein>
<dbReference type="SMART" id="SM00332">
    <property type="entry name" value="PP2Cc"/>
    <property type="match status" value="1"/>
</dbReference>
<comment type="cofactor">
    <cofactor evidence="1">
        <name>Mn(2+)</name>
        <dbReference type="ChEBI" id="CHEBI:29035"/>
    </cofactor>
</comment>
<feature type="region of interest" description="Disordered" evidence="2">
    <location>
        <begin position="54"/>
        <end position="80"/>
    </location>
</feature>
<comment type="catalytic activity">
    <reaction evidence="1">
        <text>O-phospho-L-threonyl-[protein] + H2O = L-threonyl-[protein] + phosphate</text>
        <dbReference type="Rhea" id="RHEA:47004"/>
        <dbReference type="Rhea" id="RHEA-COMP:11060"/>
        <dbReference type="Rhea" id="RHEA-COMP:11605"/>
        <dbReference type="ChEBI" id="CHEBI:15377"/>
        <dbReference type="ChEBI" id="CHEBI:30013"/>
        <dbReference type="ChEBI" id="CHEBI:43474"/>
        <dbReference type="ChEBI" id="CHEBI:61977"/>
        <dbReference type="EC" id="3.1.3.16"/>
    </reaction>
</comment>
<evidence type="ECO:0000256" key="1">
    <source>
        <dbReference type="RuleBase" id="RU366020"/>
    </source>
</evidence>